<reference evidence="2 3" key="1">
    <citation type="journal article" date="2024" name="J Genomics">
        <title>Draft genome sequencing and assembly of Favolaschia claudopus CIRM-BRFM 2984 isolated from oak limbs.</title>
        <authorList>
            <person name="Navarro D."/>
            <person name="Drula E."/>
            <person name="Chaduli D."/>
            <person name="Cazenave R."/>
            <person name="Ahrendt S."/>
            <person name="Wang J."/>
            <person name="Lipzen A."/>
            <person name="Daum C."/>
            <person name="Barry K."/>
            <person name="Grigoriev I.V."/>
            <person name="Favel A."/>
            <person name="Rosso M.N."/>
            <person name="Martin F."/>
        </authorList>
    </citation>
    <scope>NUCLEOTIDE SEQUENCE [LARGE SCALE GENOMIC DNA]</scope>
    <source>
        <strain evidence="2 3">CIRM-BRFM 2984</strain>
    </source>
</reference>
<gene>
    <name evidence="2" type="ORF">R3P38DRAFT_3148079</name>
</gene>
<organism evidence="2 3">
    <name type="scientific">Favolaschia claudopus</name>
    <dbReference type="NCBI Taxonomy" id="2862362"/>
    <lineage>
        <taxon>Eukaryota</taxon>
        <taxon>Fungi</taxon>
        <taxon>Dikarya</taxon>
        <taxon>Basidiomycota</taxon>
        <taxon>Agaricomycotina</taxon>
        <taxon>Agaricomycetes</taxon>
        <taxon>Agaricomycetidae</taxon>
        <taxon>Agaricales</taxon>
        <taxon>Marasmiineae</taxon>
        <taxon>Mycenaceae</taxon>
        <taxon>Favolaschia</taxon>
    </lineage>
</organism>
<evidence type="ECO:0000313" key="3">
    <source>
        <dbReference type="Proteomes" id="UP001362999"/>
    </source>
</evidence>
<feature type="compositionally biased region" description="Polar residues" evidence="1">
    <location>
        <begin position="51"/>
        <end position="60"/>
    </location>
</feature>
<accession>A0AAV9Z2A1</accession>
<dbReference type="Proteomes" id="UP001362999">
    <property type="component" value="Unassembled WGS sequence"/>
</dbReference>
<feature type="non-terminal residue" evidence="2">
    <location>
        <position position="72"/>
    </location>
</feature>
<sequence length="72" mass="7844">ILSIWAVWVKIQALHVSSQVVGLSSVALASPIFVKAIHVFKNVNAITSQCRRPNRSSTHPSSINNLSSNLYS</sequence>
<evidence type="ECO:0000256" key="1">
    <source>
        <dbReference type="SAM" id="MobiDB-lite"/>
    </source>
</evidence>
<keyword evidence="3" id="KW-1185">Reference proteome</keyword>
<comment type="caution">
    <text evidence="2">The sequence shown here is derived from an EMBL/GenBank/DDBJ whole genome shotgun (WGS) entry which is preliminary data.</text>
</comment>
<feature type="non-terminal residue" evidence="2">
    <location>
        <position position="1"/>
    </location>
</feature>
<dbReference type="AlphaFoldDB" id="A0AAV9Z2A1"/>
<name>A0AAV9Z2A1_9AGAR</name>
<protein>
    <submittedName>
        <fullName evidence="2">Uncharacterized protein</fullName>
    </submittedName>
</protein>
<feature type="region of interest" description="Disordered" evidence="1">
    <location>
        <begin position="51"/>
        <end position="72"/>
    </location>
</feature>
<evidence type="ECO:0000313" key="2">
    <source>
        <dbReference type="EMBL" id="KAK6969079.1"/>
    </source>
</evidence>
<dbReference type="EMBL" id="JAWWNJ010000234">
    <property type="protein sequence ID" value="KAK6969079.1"/>
    <property type="molecule type" value="Genomic_DNA"/>
</dbReference>
<feature type="compositionally biased region" description="Low complexity" evidence="1">
    <location>
        <begin position="61"/>
        <end position="72"/>
    </location>
</feature>
<proteinExistence type="predicted"/>